<dbReference type="Pfam" id="PF00293">
    <property type="entry name" value="NUDIX"/>
    <property type="match status" value="1"/>
</dbReference>
<dbReference type="InterPro" id="IPR015797">
    <property type="entry name" value="NUDIX_hydrolase-like_dom_sf"/>
</dbReference>
<accession>A0A1M7BZV4</accession>
<evidence type="ECO:0000259" key="3">
    <source>
        <dbReference type="PROSITE" id="PS51462"/>
    </source>
</evidence>
<dbReference type="InterPro" id="IPR020084">
    <property type="entry name" value="NUDIX_hydrolase_CS"/>
</dbReference>
<comment type="cofactor">
    <cofactor evidence="1">
        <name>Mg(2+)</name>
        <dbReference type="ChEBI" id="CHEBI:18420"/>
    </cofactor>
</comment>
<dbReference type="CDD" id="cd04682">
    <property type="entry name" value="NUDIX_Hydrolase"/>
    <property type="match status" value="1"/>
</dbReference>
<evidence type="ECO:0000313" key="5">
    <source>
        <dbReference type="Proteomes" id="UP000183974"/>
    </source>
</evidence>
<sequence length="135" mass="15483">MHGTEHFDGTKLFLFLGNELLTIRRDHRPDIPWPGRLDVPGGGREAGETPTDCVLRETREEVGLILTPDDLIWQRFYNEPIRAWFFAAHLPGDRVQDVVFGNEGTGWALMPPHEYAAHAQAIPHFRDRLRAYLRG</sequence>
<dbReference type="Proteomes" id="UP000183974">
    <property type="component" value="Unassembled WGS sequence"/>
</dbReference>
<keyword evidence="2" id="KW-0378">Hydrolase</keyword>
<evidence type="ECO:0000256" key="1">
    <source>
        <dbReference type="ARBA" id="ARBA00001946"/>
    </source>
</evidence>
<dbReference type="PROSITE" id="PS51462">
    <property type="entry name" value="NUDIX"/>
    <property type="match status" value="1"/>
</dbReference>
<evidence type="ECO:0000256" key="2">
    <source>
        <dbReference type="ARBA" id="ARBA00022801"/>
    </source>
</evidence>
<dbReference type="STRING" id="337701.SAMN05444398_10452"/>
<dbReference type="InterPro" id="IPR000086">
    <property type="entry name" value="NUDIX_hydrolase_dom"/>
</dbReference>
<dbReference type="Gene3D" id="3.90.79.10">
    <property type="entry name" value="Nucleoside Triphosphate Pyrophosphohydrolase"/>
    <property type="match status" value="1"/>
</dbReference>
<keyword evidence="5" id="KW-1185">Reference proteome</keyword>
<dbReference type="AlphaFoldDB" id="A0A1M7BZV4"/>
<reference evidence="4 5" key="1">
    <citation type="submission" date="2016-11" db="EMBL/GenBank/DDBJ databases">
        <authorList>
            <person name="Jaros S."/>
            <person name="Januszkiewicz K."/>
            <person name="Wedrychowicz H."/>
        </authorList>
    </citation>
    <scope>NUCLEOTIDE SEQUENCE [LARGE SCALE GENOMIC DNA]</scope>
    <source>
        <strain evidence="4 5">DSM 29589</strain>
    </source>
</reference>
<dbReference type="EMBL" id="FRBR01000004">
    <property type="protein sequence ID" value="SHL60416.1"/>
    <property type="molecule type" value="Genomic_DNA"/>
</dbReference>
<feature type="domain" description="Nudix hydrolase" evidence="3">
    <location>
        <begin position="5"/>
        <end position="133"/>
    </location>
</feature>
<proteinExistence type="predicted"/>
<dbReference type="GO" id="GO:0016787">
    <property type="term" value="F:hydrolase activity"/>
    <property type="evidence" value="ECO:0007669"/>
    <property type="project" value="UniProtKB-KW"/>
</dbReference>
<evidence type="ECO:0000313" key="4">
    <source>
        <dbReference type="EMBL" id="SHL60416.1"/>
    </source>
</evidence>
<gene>
    <name evidence="4" type="ORF">SAMN05444398_10452</name>
</gene>
<dbReference type="PROSITE" id="PS00893">
    <property type="entry name" value="NUDIX_BOX"/>
    <property type="match status" value="1"/>
</dbReference>
<dbReference type="SUPFAM" id="SSF55811">
    <property type="entry name" value="Nudix"/>
    <property type="match status" value="1"/>
</dbReference>
<name>A0A1M7BZV4_9RHOB</name>
<protein>
    <submittedName>
        <fullName evidence="4">8-oxo-dGTP diphosphatase</fullName>
    </submittedName>
</protein>
<organism evidence="4 5">
    <name type="scientific">Roseovarius pacificus</name>
    <dbReference type="NCBI Taxonomy" id="337701"/>
    <lineage>
        <taxon>Bacteria</taxon>
        <taxon>Pseudomonadati</taxon>
        <taxon>Pseudomonadota</taxon>
        <taxon>Alphaproteobacteria</taxon>
        <taxon>Rhodobacterales</taxon>
        <taxon>Roseobacteraceae</taxon>
        <taxon>Roseovarius</taxon>
    </lineage>
</organism>
<dbReference type="OrthoDB" id="289720at2"/>